<evidence type="ECO:0000259" key="6">
    <source>
        <dbReference type="PROSITE" id="PS50507"/>
    </source>
</evidence>
<dbReference type="Pfam" id="PF00680">
    <property type="entry name" value="RdRP_1"/>
    <property type="match status" value="1"/>
</dbReference>
<dbReference type="SUPFAM" id="SSF56672">
    <property type="entry name" value="DNA/RNA polymerases"/>
    <property type="match status" value="1"/>
</dbReference>
<protein>
    <submittedName>
        <fullName evidence="7">RNA-dependent RNA polymerase</fullName>
    </submittedName>
</protein>
<dbReference type="InterPro" id="IPR043502">
    <property type="entry name" value="DNA/RNA_pol_sf"/>
</dbReference>
<keyword evidence="1 7" id="KW-0696">RNA-directed RNA polymerase</keyword>
<dbReference type="Gene3D" id="3.30.70.270">
    <property type="match status" value="1"/>
</dbReference>
<keyword evidence="2" id="KW-0808">Transferase</keyword>
<evidence type="ECO:0000313" key="7">
    <source>
        <dbReference type="EMBL" id="QIJ70092.1"/>
    </source>
</evidence>
<keyword evidence="5" id="KW-0693">Viral RNA replication</keyword>
<proteinExistence type="predicted"/>
<dbReference type="InterPro" id="IPR043128">
    <property type="entry name" value="Rev_trsase/Diguanyl_cyclase"/>
</dbReference>
<dbReference type="InterPro" id="IPR001205">
    <property type="entry name" value="RNA-dir_pol_C"/>
</dbReference>
<keyword evidence="4" id="KW-0547">Nucleotide-binding</keyword>
<accession>A0A6G7PSR2</accession>
<dbReference type="GO" id="GO:0006351">
    <property type="term" value="P:DNA-templated transcription"/>
    <property type="evidence" value="ECO:0007669"/>
    <property type="project" value="InterPro"/>
</dbReference>
<feature type="domain" description="RdRp catalytic" evidence="6">
    <location>
        <begin position="262"/>
        <end position="410"/>
    </location>
</feature>
<evidence type="ECO:0000256" key="3">
    <source>
        <dbReference type="ARBA" id="ARBA00022695"/>
    </source>
</evidence>
<sequence>MNNIEFIKQATNEEVAQGIIEFRGNQINHLNQKTVKKALYKHCSPELANKVIHGYRRSSSQPQAIEADFMKSNVEYIDIPRDIHYQRAIKVITKMFKPSRILKPVSFPDLRYYPWHLSVSAEVPFTINDKYIKIVAEKQRDGECDGKLTFHNLYDEIFYLNRALIHQIKDKDPQFWKDGVPKPYYYHTLHGRAHLVESHEDDKIRAVFGVTKLFLFAEAMFIWPLMKELLNGKTDSPMLWGYETIKGGWRALHSLLTSKNLNTFISADWSGFDRTVRHEIITDIHNIIRSYFTFEEGYEPTLAEAQGDARLGYPQSSTNAERLENLFEWMSYNTKHTPIKSPLGNIYKWKHSGLASGFLQTQILGSMINATMLLTSLSALGINIEAKNFTLKVQGDDSIIGFAEREATINKEQFLEKLASETKRRFGATMNTKKSEIQNTVEGLSVLSYRNKGGYAYREEDKLLALLLHPEKSATPEDLAASAIGIAYSSMGSSKTVYNVCKDVHDFLTNKMNVKPNFRSWEWTIQMNHEELPFTEEFPTFQQLVELNTVYQPRSETAKQRMWPTRPKGEFGFHFVDD</sequence>
<evidence type="ECO:0000256" key="4">
    <source>
        <dbReference type="ARBA" id="ARBA00022741"/>
    </source>
</evidence>
<organism evidence="7">
    <name type="scientific">Sacamano partiti-like virus</name>
    <dbReference type="NCBI Taxonomy" id="2716662"/>
    <lineage>
        <taxon>Viruses</taxon>
        <taxon>Riboviria</taxon>
        <taxon>Orthornavirae</taxon>
        <taxon>Pisuviricota</taxon>
        <taxon>Duplopiviricetes</taxon>
        <taxon>Durnavirales</taxon>
        <taxon>Partitiviridae</taxon>
    </lineage>
</organism>
<evidence type="ECO:0000256" key="2">
    <source>
        <dbReference type="ARBA" id="ARBA00022679"/>
    </source>
</evidence>
<evidence type="ECO:0000256" key="1">
    <source>
        <dbReference type="ARBA" id="ARBA00022484"/>
    </source>
</evidence>
<dbReference type="InterPro" id="IPR007094">
    <property type="entry name" value="RNA-dir_pol_PSvirus"/>
</dbReference>
<dbReference type="EMBL" id="MT129736">
    <property type="protein sequence ID" value="QIJ70092.1"/>
    <property type="molecule type" value="Genomic_RNA"/>
</dbReference>
<dbReference type="GO" id="GO:0039694">
    <property type="term" value="P:viral RNA genome replication"/>
    <property type="evidence" value="ECO:0007669"/>
    <property type="project" value="InterPro"/>
</dbReference>
<keyword evidence="3" id="KW-0548">Nucleotidyltransferase</keyword>
<name>A0A6G7PSR2_9VIRU</name>
<dbReference type="GO" id="GO:0000166">
    <property type="term" value="F:nucleotide binding"/>
    <property type="evidence" value="ECO:0007669"/>
    <property type="project" value="UniProtKB-KW"/>
</dbReference>
<dbReference type="GO" id="GO:0003968">
    <property type="term" value="F:RNA-directed RNA polymerase activity"/>
    <property type="evidence" value="ECO:0007669"/>
    <property type="project" value="UniProtKB-KW"/>
</dbReference>
<evidence type="ECO:0000256" key="5">
    <source>
        <dbReference type="ARBA" id="ARBA00022953"/>
    </source>
</evidence>
<dbReference type="PROSITE" id="PS50507">
    <property type="entry name" value="RDRP_SSRNA_POS"/>
    <property type="match status" value="1"/>
</dbReference>
<reference evidence="7" key="1">
    <citation type="submission" date="2020-02" db="EMBL/GenBank/DDBJ databases">
        <title>Comparative analysis of RNA virome composition in rabbits and associated ectoparasites.</title>
        <authorList>
            <person name="Mahar J.E."/>
            <person name="Shi M."/>
            <person name="Hall R.N."/>
            <person name="Strive T."/>
            <person name="Holmes E.C."/>
        </authorList>
    </citation>
    <scope>NUCLEOTIDE SEQUENCE</scope>
    <source>
        <strain evidence="7">GUNCaV_DN24021-61</strain>
    </source>
</reference>
<dbReference type="GO" id="GO:0003723">
    <property type="term" value="F:RNA binding"/>
    <property type="evidence" value="ECO:0007669"/>
    <property type="project" value="InterPro"/>
</dbReference>